<sequence>MTQYHNWANGPHMAQKLNKSRKYMEIHNSK</sequence>
<reference evidence="2" key="1">
    <citation type="submission" date="2017-07" db="EMBL/GenBank/DDBJ databases">
        <title>Taro Niue Genome Assembly and Annotation.</title>
        <authorList>
            <person name="Atibalentja N."/>
            <person name="Keating K."/>
            <person name="Fields C.J."/>
        </authorList>
    </citation>
    <scope>NUCLEOTIDE SEQUENCE</scope>
    <source>
        <strain evidence="2">Niue_2</strain>
        <tissue evidence="2">Leaf</tissue>
    </source>
</reference>
<comment type="caution">
    <text evidence="2">The sequence shown here is derived from an EMBL/GenBank/DDBJ whole genome shotgun (WGS) entry which is preliminary data.</text>
</comment>
<evidence type="ECO:0000313" key="3">
    <source>
        <dbReference type="Proteomes" id="UP000652761"/>
    </source>
</evidence>
<gene>
    <name evidence="2" type="ORF">Taro_031765</name>
</gene>
<name>A0A843W7E0_COLES</name>
<feature type="region of interest" description="Disordered" evidence="1">
    <location>
        <begin position="1"/>
        <end position="30"/>
    </location>
</feature>
<dbReference type="Proteomes" id="UP000652761">
    <property type="component" value="Unassembled WGS sequence"/>
</dbReference>
<dbReference type="AlphaFoldDB" id="A0A843W7E0"/>
<dbReference type="EMBL" id="NMUH01002286">
    <property type="protein sequence ID" value="MQL99049.1"/>
    <property type="molecule type" value="Genomic_DNA"/>
</dbReference>
<organism evidence="2 3">
    <name type="scientific">Colocasia esculenta</name>
    <name type="common">Wild taro</name>
    <name type="synonym">Arum esculentum</name>
    <dbReference type="NCBI Taxonomy" id="4460"/>
    <lineage>
        <taxon>Eukaryota</taxon>
        <taxon>Viridiplantae</taxon>
        <taxon>Streptophyta</taxon>
        <taxon>Embryophyta</taxon>
        <taxon>Tracheophyta</taxon>
        <taxon>Spermatophyta</taxon>
        <taxon>Magnoliopsida</taxon>
        <taxon>Liliopsida</taxon>
        <taxon>Araceae</taxon>
        <taxon>Aroideae</taxon>
        <taxon>Colocasieae</taxon>
        <taxon>Colocasia</taxon>
    </lineage>
</organism>
<keyword evidence="3" id="KW-1185">Reference proteome</keyword>
<evidence type="ECO:0000313" key="2">
    <source>
        <dbReference type="EMBL" id="MQL99049.1"/>
    </source>
</evidence>
<proteinExistence type="predicted"/>
<protein>
    <submittedName>
        <fullName evidence="2">Uncharacterized protein</fullName>
    </submittedName>
</protein>
<accession>A0A843W7E0</accession>
<evidence type="ECO:0000256" key="1">
    <source>
        <dbReference type="SAM" id="MobiDB-lite"/>
    </source>
</evidence>